<evidence type="ECO:0000259" key="3">
    <source>
        <dbReference type="Pfam" id="PF01557"/>
    </source>
</evidence>
<dbReference type="EMBL" id="CAADJD010000034">
    <property type="protein sequence ID" value="VFS91039.1"/>
    <property type="molecule type" value="Genomic_DNA"/>
</dbReference>
<reference evidence="4 5" key="1">
    <citation type="submission" date="2019-03" db="EMBL/GenBank/DDBJ databases">
        <authorList>
            <consortium name="Pathogen Informatics"/>
        </authorList>
    </citation>
    <scope>NUCLEOTIDE SEQUENCE [LARGE SCALE GENOMIC DNA]</scope>
    <source>
        <strain evidence="4 5">NCTC12993</strain>
    </source>
</reference>
<dbReference type="InterPro" id="IPR011234">
    <property type="entry name" value="Fumarylacetoacetase-like_C"/>
</dbReference>
<evidence type="ECO:0000256" key="1">
    <source>
        <dbReference type="ARBA" id="ARBA00010211"/>
    </source>
</evidence>
<proteinExistence type="inferred from homology"/>
<keyword evidence="2" id="KW-0479">Metal-binding</keyword>
<dbReference type="PANTHER" id="PTHR42796">
    <property type="entry name" value="FUMARYLACETOACETATE HYDROLASE DOMAIN-CONTAINING PROTEIN 2A-RELATED"/>
    <property type="match status" value="1"/>
</dbReference>
<gene>
    <name evidence="4" type="primary">hpcE_2</name>
    <name evidence="4" type="ORF">NCTC12993_07570</name>
</gene>
<organism evidence="4 5">
    <name type="scientific">Kluyvera cryocrescens</name>
    <name type="common">Kluyvera citrophila</name>
    <dbReference type="NCBI Taxonomy" id="580"/>
    <lineage>
        <taxon>Bacteria</taxon>
        <taxon>Pseudomonadati</taxon>
        <taxon>Pseudomonadota</taxon>
        <taxon>Gammaproteobacteria</taxon>
        <taxon>Enterobacterales</taxon>
        <taxon>Enterobacteriaceae</taxon>
        <taxon>Kluyvera</taxon>
    </lineage>
</organism>
<feature type="domain" description="Fumarylacetoacetase-like C-terminal" evidence="3">
    <location>
        <begin position="2"/>
        <end position="76"/>
    </location>
</feature>
<name>A0A485D1P6_KLUCR</name>
<dbReference type="Pfam" id="PF01557">
    <property type="entry name" value="FAA_hydrolase"/>
    <property type="match status" value="1"/>
</dbReference>
<evidence type="ECO:0000313" key="4">
    <source>
        <dbReference type="EMBL" id="VFS91039.1"/>
    </source>
</evidence>
<comment type="similarity">
    <text evidence="1">Belongs to the FAH family.</text>
</comment>
<dbReference type="SUPFAM" id="SSF56529">
    <property type="entry name" value="FAH"/>
    <property type="match status" value="1"/>
</dbReference>
<sequence>MAIENVDNLTITTQINGRDVDRWSTADLQRSAAELLSALSEFATLTPGDVILLGTPQARVALKPGDHVRVLADGFPRAGKPDYR</sequence>
<dbReference type="GO" id="GO:0016853">
    <property type="term" value="F:isomerase activity"/>
    <property type="evidence" value="ECO:0007669"/>
    <property type="project" value="UniProtKB-KW"/>
</dbReference>
<dbReference type="InterPro" id="IPR036663">
    <property type="entry name" value="Fumarylacetoacetase_C_sf"/>
</dbReference>
<dbReference type="Gene3D" id="3.90.850.10">
    <property type="entry name" value="Fumarylacetoacetase-like, C-terminal domain"/>
    <property type="match status" value="1"/>
</dbReference>
<keyword evidence="4" id="KW-0413">Isomerase</keyword>
<keyword evidence="5" id="KW-1185">Reference proteome</keyword>
<accession>A0A485D1P6</accession>
<protein>
    <submittedName>
        <fullName evidence="4">Homoprotocatechuate catabolism bifunctional isomerase/decarboxylase</fullName>
    </submittedName>
</protein>
<dbReference type="InterPro" id="IPR051121">
    <property type="entry name" value="FAH"/>
</dbReference>
<evidence type="ECO:0000313" key="5">
    <source>
        <dbReference type="Proteomes" id="UP000401081"/>
    </source>
</evidence>
<dbReference type="GO" id="GO:0046872">
    <property type="term" value="F:metal ion binding"/>
    <property type="evidence" value="ECO:0007669"/>
    <property type="project" value="UniProtKB-KW"/>
</dbReference>
<dbReference type="PANTHER" id="PTHR42796:SF4">
    <property type="entry name" value="FUMARYLACETOACETATE HYDROLASE DOMAIN-CONTAINING PROTEIN 2A"/>
    <property type="match status" value="1"/>
</dbReference>
<evidence type="ECO:0000256" key="2">
    <source>
        <dbReference type="ARBA" id="ARBA00022723"/>
    </source>
</evidence>
<dbReference type="AlphaFoldDB" id="A0A485D1P6"/>
<dbReference type="GO" id="GO:0044281">
    <property type="term" value="P:small molecule metabolic process"/>
    <property type="evidence" value="ECO:0007669"/>
    <property type="project" value="UniProtKB-ARBA"/>
</dbReference>
<dbReference type="Proteomes" id="UP000401081">
    <property type="component" value="Unassembled WGS sequence"/>
</dbReference>